<keyword evidence="2" id="KW-1185">Reference proteome</keyword>
<organism evidence="1 2">
    <name type="scientific">Lactuca sativa</name>
    <name type="common">Garden lettuce</name>
    <dbReference type="NCBI Taxonomy" id="4236"/>
    <lineage>
        <taxon>Eukaryota</taxon>
        <taxon>Viridiplantae</taxon>
        <taxon>Streptophyta</taxon>
        <taxon>Embryophyta</taxon>
        <taxon>Tracheophyta</taxon>
        <taxon>Spermatophyta</taxon>
        <taxon>Magnoliopsida</taxon>
        <taxon>eudicotyledons</taxon>
        <taxon>Gunneridae</taxon>
        <taxon>Pentapetalae</taxon>
        <taxon>asterids</taxon>
        <taxon>campanulids</taxon>
        <taxon>Asterales</taxon>
        <taxon>Asteraceae</taxon>
        <taxon>Cichorioideae</taxon>
        <taxon>Cichorieae</taxon>
        <taxon>Lactucinae</taxon>
        <taxon>Lactuca</taxon>
    </lineage>
</organism>
<evidence type="ECO:0000313" key="1">
    <source>
        <dbReference type="EMBL" id="KAJ0211119.1"/>
    </source>
</evidence>
<sequence length="90" mass="10697">MEHPHLKSFHFRVSFSRANIQINVAIVDLFFQKPSHPDQESDELKTCGCDKPTKERTSWKYHNLGRRFWNCHNSLTMSYLMGTTRTLLER</sequence>
<name>A0A9R1XFY7_LACSA</name>
<gene>
    <name evidence="1" type="ORF">LSAT_V11C400166260</name>
</gene>
<accession>A0A9R1XFY7</accession>
<dbReference type="Proteomes" id="UP000235145">
    <property type="component" value="Unassembled WGS sequence"/>
</dbReference>
<dbReference type="AlphaFoldDB" id="A0A9R1XFY7"/>
<evidence type="ECO:0008006" key="3">
    <source>
        <dbReference type="Google" id="ProtNLM"/>
    </source>
</evidence>
<proteinExistence type="predicted"/>
<dbReference type="EMBL" id="NBSK02000004">
    <property type="protein sequence ID" value="KAJ0211119.1"/>
    <property type="molecule type" value="Genomic_DNA"/>
</dbReference>
<comment type="caution">
    <text evidence="1">The sequence shown here is derived from an EMBL/GenBank/DDBJ whole genome shotgun (WGS) entry which is preliminary data.</text>
</comment>
<reference evidence="1 2" key="1">
    <citation type="journal article" date="2017" name="Nat. Commun.">
        <title>Genome assembly with in vitro proximity ligation data and whole-genome triplication in lettuce.</title>
        <authorList>
            <person name="Reyes-Chin-Wo S."/>
            <person name="Wang Z."/>
            <person name="Yang X."/>
            <person name="Kozik A."/>
            <person name="Arikit S."/>
            <person name="Song C."/>
            <person name="Xia L."/>
            <person name="Froenicke L."/>
            <person name="Lavelle D.O."/>
            <person name="Truco M.J."/>
            <person name="Xia R."/>
            <person name="Zhu S."/>
            <person name="Xu C."/>
            <person name="Xu H."/>
            <person name="Xu X."/>
            <person name="Cox K."/>
            <person name="Korf I."/>
            <person name="Meyers B.C."/>
            <person name="Michelmore R.W."/>
        </authorList>
    </citation>
    <scope>NUCLEOTIDE SEQUENCE [LARGE SCALE GENOMIC DNA]</scope>
    <source>
        <strain evidence="2">cv. Salinas</strain>
        <tissue evidence="1">Seedlings</tissue>
    </source>
</reference>
<protein>
    <recommendedName>
        <fullName evidence="3">Zinc finger GRF-type domain-containing protein</fullName>
    </recommendedName>
</protein>
<evidence type="ECO:0000313" key="2">
    <source>
        <dbReference type="Proteomes" id="UP000235145"/>
    </source>
</evidence>